<proteinExistence type="predicted"/>
<protein>
    <submittedName>
        <fullName evidence="4">Trafficking protein particle complex subunit 11 isoform X1</fullName>
    </submittedName>
</protein>
<dbReference type="PANTHER" id="PTHR14374:SF0">
    <property type="entry name" value="TRAFFICKING PROTEIN PARTICLE COMPLEX SUBUNIT 11"/>
    <property type="match status" value="1"/>
</dbReference>
<dbReference type="RefSeq" id="XP_030752748.1">
    <property type="nucleotide sequence ID" value="XM_030896888.1"/>
</dbReference>
<dbReference type="InterPro" id="IPR012880">
    <property type="entry name" value="Gryzun"/>
</dbReference>
<keyword evidence="3" id="KW-1185">Reference proteome</keyword>
<dbReference type="OrthoDB" id="6278596at2759"/>
<evidence type="ECO:0000313" key="3">
    <source>
        <dbReference type="Proteomes" id="UP000504635"/>
    </source>
</evidence>
<name>A0A6J2XMI4_SITOR</name>
<evidence type="ECO:0000259" key="1">
    <source>
        <dbReference type="Pfam" id="PF07919"/>
    </source>
</evidence>
<dbReference type="PANTHER" id="PTHR14374">
    <property type="entry name" value="FOIE GRAS"/>
    <property type="match status" value="1"/>
</dbReference>
<dbReference type="CTD" id="38391"/>
<dbReference type="KEGG" id="soy:115879865"/>
<evidence type="ECO:0000259" key="2">
    <source>
        <dbReference type="Pfam" id="PF11817"/>
    </source>
</evidence>
<sequence length="1119" mass="128617">MEQRLIQIMQGSPSFYQNYFNLPQELKVKPLALIGFSGLDIVNNAIHKSVWETFINRNEKAAVSYKLISNTHKFPVIKPKRNSYDWYVPKGILKNNWMIKHLNELPAVIVIFYDLDWKDSLWNEKMIECASRVQSLRAALEGRDTRIVVVLIQNVLPLPEDPLAAERAVALCSSCELNSQSLYILPHGPHLLGYTIRLENTFFEFCQNYYYNCAKNVKLHKDHLNKNTHQYLFVRHQFKMAFFNELKQDIQSAHKHYSLSYNNLLDIRIVDTNALEIRTVAGFISYKICKLMFALNLPRDAIAQFKSHIDKFKNRSGFQELAFEHFAWLSKQYEIFGEIFDDAVKQGLPAVQTQHPGIYYQQGAQYAILRKKACQELCSKIIAYPHPDPLEGIERIDFYGQRLWRPGKMSSEPPEPIVEANGIQALQFLENQINHSSIIISLYGLAIAQYKIYKCPRTRRHLVLQMAEECYDSKDFGKALTLLSHMLSDYREEKWWGIISNILEKAIKCAYLTANVQDYIQLALEILSSSINVALEDKKRIYENLNRIFKKQIPYGDPKLPHDVLQNAIILWQPVFNNVEPSVFTLDMTKIISCVESKLRFTKPTFEIDQKVSIDIFIKTTCPFPLVFSDISLKVNSPCTSNELFIDKSEKKSLIFHPNEVKKFVIEFEADPNDINKEIQIEWMNITIGKDSECLVNLKFETQILNVDNSESKCFQKQGKNSDFNTLKSIHNSIVVPRDSKVNLKFEHDLPALVGECYEVYLLIINEELSAIKDLKVEIYTDDGNSETQFSSLPSMQPEKLPINLPVSQTLEKDSRIRTSIFIRAFNPEICNIHVKIIYTLDSDKPVISIKNEMIILPVVQPFEITTTYVSVLMQEIHKFYAGEEFGVMPLIKFLSPWPIHIENTSIEFLPPLKSLETELHSQIAGLSFNKEEISSEFYLALSEKSSDQNMVVGEYIVTWKRENGASVITRVPLHGYHCDWIPLNLKISAPAHGFVRTPVIIQYHLINHSSHLVQLDVGMEASDGFMFSGYRQSSVSVLPNSTKTLQYNLYPLIAGSVALPRILLTIPENSTDGPALRQDQLNQLIERTIPQYIYVIPQIKGNAELPEIIESREMVLSS</sequence>
<gene>
    <name evidence="4" type="primary">LOC115879865</name>
</gene>
<feature type="domain" description="Gryzun putative trafficking through Golgi" evidence="1">
    <location>
        <begin position="1001"/>
        <end position="1062"/>
    </location>
</feature>
<dbReference type="FunCoup" id="A0A6J2XMI4">
    <property type="interactions" value="2191"/>
</dbReference>
<dbReference type="InParanoid" id="A0A6J2XMI4"/>
<dbReference type="Pfam" id="PF07919">
    <property type="entry name" value="Gryzun"/>
    <property type="match status" value="1"/>
</dbReference>
<dbReference type="GeneID" id="115879865"/>
<dbReference type="InterPro" id="IPR021773">
    <property type="entry name" value="TPC11"/>
</dbReference>
<feature type="domain" description="Trafficking protein particle complex subunit 11" evidence="2">
    <location>
        <begin position="274"/>
        <end position="528"/>
    </location>
</feature>
<reference evidence="4" key="1">
    <citation type="submission" date="2025-08" db="UniProtKB">
        <authorList>
            <consortium name="RefSeq"/>
        </authorList>
    </citation>
    <scope>IDENTIFICATION</scope>
    <source>
        <tissue evidence="4">Gonads</tissue>
    </source>
</reference>
<evidence type="ECO:0000313" key="4">
    <source>
        <dbReference type="RefSeq" id="XP_030752748.1"/>
    </source>
</evidence>
<dbReference type="GO" id="GO:0005737">
    <property type="term" value="C:cytoplasm"/>
    <property type="evidence" value="ECO:0007669"/>
    <property type="project" value="TreeGrafter"/>
</dbReference>
<organism evidence="3 4">
    <name type="scientific">Sitophilus oryzae</name>
    <name type="common">Rice weevil</name>
    <name type="synonym">Curculio oryzae</name>
    <dbReference type="NCBI Taxonomy" id="7048"/>
    <lineage>
        <taxon>Eukaryota</taxon>
        <taxon>Metazoa</taxon>
        <taxon>Ecdysozoa</taxon>
        <taxon>Arthropoda</taxon>
        <taxon>Hexapoda</taxon>
        <taxon>Insecta</taxon>
        <taxon>Pterygota</taxon>
        <taxon>Neoptera</taxon>
        <taxon>Endopterygota</taxon>
        <taxon>Coleoptera</taxon>
        <taxon>Polyphaga</taxon>
        <taxon>Cucujiformia</taxon>
        <taxon>Curculionidae</taxon>
        <taxon>Dryophthorinae</taxon>
        <taxon>Sitophilus</taxon>
    </lineage>
</organism>
<dbReference type="AlphaFoldDB" id="A0A6J2XMI4"/>
<dbReference type="Pfam" id="PF11817">
    <property type="entry name" value="Foie-gras_1"/>
    <property type="match status" value="1"/>
</dbReference>
<accession>A0A6J2XMI4</accession>
<dbReference type="Proteomes" id="UP000504635">
    <property type="component" value="Unplaced"/>
</dbReference>